<dbReference type="InterPro" id="IPR001878">
    <property type="entry name" value="Znf_CCHC"/>
</dbReference>
<dbReference type="SMART" id="SM00343">
    <property type="entry name" value="ZnF_C2HC"/>
    <property type="match status" value="1"/>
</dbReference>
<dbReference type="Pfam" id="PF03732">
    <property type="entry name" value="Retrotrans_gag"/>
    <property type="match status" value="1"/>
</dbReference>
<organism evidence="4">
    <name type="scientific">Nothobranchius kadleci</name>
    <name type="common">African annual killifish</name>
    <dbReference type="NCBI Taxonomy" id="1051664"/>
    <lineage>
        <taxon>Eukaryota</taxon>
        <taxon>Metazoa</taxon>
        <taxon>Chordata</taxon>
        <taxon>Craniata</taxon>
        <taxon>Vertebrata</taxon>
        <taxon>Euteleostomi</taxon>
        <taxon>Actinopterygii</taxon>
        <taxon>Neopterygii</taxon>
        <taxon>Teleostei</taxon>
        <taxon>Neoteleostei</taxon>
        <taxon>Acanthomorphata</taxon>
        <taxon>Ovalentaria</taxon>
        <taxon>Atherinomorphae</taxon>
        <taxon>Cyprinodontiformes</taxon>
        <taxon>Nothobranchiidae</taxon>
        <taxon>Nothobranchius</taxon>
    </lineage>
</organism>
<keyword evidence="1" id="KW-0862">Zinc</keyword>
<reference evidence="4" key="1">
    <citation type="submission" date="2016-05" db="EMBL/GenBank/DDBJ databases">
        <authorList>
            <person name="Lavstsen T."/>
            <person name="Jespersen J.S."/>
        </authorList>
    </citation>
    <scope>NUCLEOTIDE SEQUENCE</scope>
    <source>
        <tissue evidence="4">Brain</tissue>
    </source>
</reference>
<feature type="compositionally biased region" description="Polar residues" evidence="2">
    <location>
        <begin position="11"/>
        <end position="25"/>
    </location>
</feature>
<feature type="region of interest" description="Disordered" evidence="2">
    <location>
        <begin position="1"/>
        <end position="25"/>
    </location>
</feature>
<dbReference type="InterPro" id="IPR036875">
    <property type="entry name" value="Znf_CCHC_sf"/>
</dbReference>
<keyword evidence="1" id="KW-0863">Zinc-finger</keyword>
<evidence type="ECO:0000259" key="3">
    <source>
        <dbReference type="PROSITE" id="PS50158"/>
    </source>
</evidence>
<dbReference type="SUPFAM" id="SSF57756">
    <property type="entry name" value="Retrovirus zinc finger-like domains"/>
    <property type="match status" value="1"/>
</dbReference>
<proteinExistence type="predicted"/>
<dbReference type="PANTHER" id="PTHR15503">
    <property type="entry name" value="LDOC1 RELATED"/>
    <property type="match status" value="1"/>
</dbReference>
<evidence type="ECO:0000313" key="4">
    <source>
        <dbReference type="EMBL" id="SBP66477.1"/>
    </source>
</evidence>
<name>A0A1A8BFW1_NOTKA</name>
<dbReference type="InterPro" id="IPR005162">
    <property type="entry name" value="Retrotrans_gag_dom"/>
</dbReference>
<dbReference type="InterPro" id="IPR032567">
    <property type="entry name" value="RTL1-rel"/>
</dbReference>
<feature type="domain" description="CCHC-type" evidence="3">
    <location>
        <begin position="317"/>
        <end position="332"/>
    </location>
</feature>
<feature type="region of interest" description="Disordered" evidence="2">
    <location>
        <begin position="278"/>
        <end position="305"/>
    </location>
</feature>
<reference evidence="4" key="2">
    <citation type="submission" date="2016-06" db="EMBL/GenBank/DDBJ databases">
        <title>The genome of a short-lived fish provides insights into sex chromosome evolution and the genetic control of aging.</title>
        <authorList>
            <person name="Reichwald K."/>
            <person name="Felder M."/>
            <person name="Petzold A."/>
            <person name="Koch P."/>
            <person name="Groth M."/>
            <person name="Platzer M."/>
        </authorList>
    </citation>
    <scope>NUCLEOTIDE SEQUENCE</scope>
    <source>
        <tissue evidence="4">Brain</tissue>
    </source>
</reference>
<sequence>MSWVRHLPHNMTESSSQNPNLSTESVPPVITETLSQHSLALHSLTKQLSDANQTLFQLGAMVKQLSEQLTNPEPSAPPAPSPPGPNTSAPSIPPNFRVALSPPPETFDGDRNVCRGFLLQCNLAFQRSPESFATDAAKISYIVGLLRGKALRWAEAKSRSPNFLAGPFTEFLSEFNLTFDKSEPASELAKRLWNLRQGKQSVADFAIEFRTLASASTLDEDSLKGAFSQALNERLQDQLAFCQEPTNLEDLIMLCNRIERRLNDRHKGNNSFFHLQTHTQSRAAQPAPSSLPSEPMQLGRARLSQEERDKRMRSGLCLYCGLAGHFVSDCPKTLNSRAHQ</sequence>
<dbReference type="PANTHER" id="PTHR15503:SF36">
    <property type="entry name" value="RETROTRANSPOSON GAG-LIKE PROTEIN 5"/>
    <property type="match status" value="1"/>
</dbReference>
<dbReference type="EMBL" id="HADZ01002536">
    <property type="protein sequence ID" value="SBP66477.1"/>
    <property type="molecule type" value="Transcribed_RNA"/>
</dbReference>
<dbReference type="Gene3D" id="4.10.60.10">
    <property type="entry name" value="Zinc finger, CCHC-type"/>
    <property type="match status" value="1"/>
</dbReference>
<feature type="compositionally biased region" description="Pro residues" evidence="2">
    <location>
        <begin position="74"/>
        <end position="85"/>
    </location>
</feature>
<protein>
    <recommendedName>
        <fullName evidence="3">CCHC-type domain-containing protein</fullName>
    </recommendedName>
</protein>
<keyword evidence="1" id="KW-0479">Metal-binding</keyword>
<feature type="region of interest" description="Disordered" evidence="2">
    <location>
        <begin position="67"/>
        <end position="99"/>
    </location>
</feature>
<feature type="compositionally biased region" description="Polar residues" evidence="2">
    <location>
        <begin position="278"/>
        <end position="292"/>
    </location>
</feature>
<gene>
    <name evidence="4" type="primary">Nfu_g_1_023444</name>
</gene>
<dbReference type="GO" id="GO:0003676">
    <property type="term" value="F:nucleic acid binding"/>
    <property type="evidence" value="ECO:0007669"/>
    <property type="project" value="InterPro"/>
</dbReference>
<dbReference type="PROSITE" id="PS50158">
    <property type="entry name" value="ZF_CCHC"/>
    <property type="match status" value="1"/>
</dbReference>
<dbReference type="GO" id="GO:0008270">
    <property type="term" value="F:zinc ion binding"/>
    <property type="evidence" value="ECO:0007669"/>
    <property type="project" value="UniProtKB-KW"/>
</dbReference>
<dbReference type="AlphaFoldDB" id="A0A1A8BFW1"/>
<evidence type="ECO:0000256" key="1">
    <source>
        <dbReference type="PROSITE-ProRule" id="PRU00047"/>
    </source>
</evidence>
<evidence type="ECO:0000256" key="2">
    <source>
        <dbReference type="SAM" id="MobiDB-lite"/>
    </source>
</evidence>
<accession>A0A1A8BFW1</accession>